<reference evidence="1 2" key="1">
    <citation type="submission" date="2019-11" db="EMBL/GenBank/DDBJ databases">
        <title>Comparative genomics of hydrocarbon-degrading Desulfosarcina strains.</title>
        <authorList>
            <person name="Watanabe M."/>
            <person name="Kojima H."/>
            <person name="Fukui M."/>
        </authorList>
    </citation>
    <scope>NUCLEOTIDE SEQUENCE [LARGE SCALE GENOMIC DNA]</scope>
    <source>
        <strain evidence="1 2">28bB2T</strain>
    </source>
</reference>
<evidence type="ECO:0008006" key="3">
    <source>
        <dbReference type="Google" id="ProtNLM"/>
    </source>
</evidence>
<dbReference type="KEGG" id="dov:DSCO28_13300"/>
<organism evidence="1 2">
    <name type="scientific">Desulfosarcina ovata subsp. sediminis</name>
    <dbReference type="NCBI Taxonomy" id="885957"/>
    <lineage>
        <taxon>Bacteria</taxon>
        <taxon>Pseudomonadati</taxon>
        <taxon>Thermodesulfobacteriota</taxon>
        <taxon>Desulfobacteria</taxon>
        <taxon>Desulfobacterales</taxon>
        <taxon>Desulfosarcinaceae</taxon>
        <taxon>Desulfosarcina</taxon>
    </lineage>
</organism>
<protein>
    <recommendedName>
        <fullName evidence="3">Lipoprotein</fullName>
    </recommendedName>
</protein>
<name>A0A5K7ZHE2_9BACT</name>
<dbReference type="EMBL" id="AP021876">
    <property type="protein sequence ID" value="BBO80764.1"/>
    <property type="molecule type" value="Genomic_DNA"/>
</dbReference>
<accession>A0A5K7ZHE2</accession>
<evidence type="ECO:0000313" key="2">
    <source>
        <dbReference type="Proteomes" id="UP000425960"/>
    </source>
</evidence>
<proteinExistence type="predicted"/>
<sequence length="58" mass="6601">MKRILFAIIAVAVLIGCANQPVTTYRDATINVAEPRLFHGSDIIDCKIIHQQHRQRED</sequence>
<evidence type="ECO:0000313" key="1">
    <source>
        <dbReference type="EMBL" id="BBO80764.1"/>
    </source>
</evidence>
<gene>
    <name evidence="1" type="ORF">DSCO28_13300</name>
</gene>
<dbReference type="RefSeq" id="WP_155321619.1">
    <property type="nucleotide sequence ID" value="NZ_AP021876.1"/>
</dbReference>
<dbReference type="PROSITE" id="PS51257">
    <property type="entry name" value="PROKAR_LIPOPROTEIN"/>
    <property type="match status" value="1"/>
</dbReference>
<dbReference type="Proteomes" id="UP000425960">
    <property type="component" value="Chromosome"/>
</dbReference>
<dbReference type="AlphaFoldDB" id="A0A5K7ZHE2"/>